<evidence type="ECO:0000313" key="2">
    <source>
        <dbReference type="EMBL" id="KAK3322456.1"/>
    </source>
</evidence>
<organism evidence="2 3">
    <name type="scientific">Apodospora peruviana</name>
    <dbReference type="NCBI Taxonomy" id="516989"/>
    <lineage>
        <taxon>Eukaryota</taxon>
        <taxon>Fungi</taxon>
        <taxon>Dikarya</taxon>
        <taxon>Ascomycota</taxon>
        <taxon>Pezizomycotina</taxon>
        <taxon>Sordariomycetes</taxon>
        <taxon>Sordariomycetidae</taxon>
        <taxon>Sordariales</taxon>
        <taxon>Lasiosphaeriaceae</taxon>
        <taxon>Apodospora</taxon>
    </lineage>
</organism>
<dbReference type="EMBL" id="JAUEDM010000003">
    <property type="protein sequence ID" value="KAK3322456.1"/>
    <property type="molecule type" value="Genomic_DNA"/>
</dbReference>
<feature type="region of interest" description="Disordered" evidence="1">
    <location>
        <begin position="1"/>
        <end position="34"/>
    </location>
</feature>
<dbReference type="AlphaFoldDB" id="A0AAE0M7M1"/>
<gene>
    <name evidence="2" type="ORF">B0H66DRAFT_601906</name>
</gene>
<dbReference type="InterPro" id="IPR015947">
    <property type="entry name" value="PUA-like_sf"/>
</dbReference>
<keyword evidence="3" id="KW-1185">Reference proteome</keyword>
<accession>A0AAE0M7M1</accession>
<feature type="compositionally biased region" description="Low complexity" evidence="1">
    <location>
        <begin position="95"/>
        <end position="108"/>
    </location>
</feature>
<reference evidence="2" key="2">
    <citation type="submission" date="2023-06" db="EMBL/GenBank/DDBJ databases">
        <authorList>
            <consortium name="Lawrence Berkeley National Laboratory"/>
            <person name="Haridas S."/>
            <person name="Hensen N."/>
            <person name="Bonometti L."/>
            <person name="Westerberg I."/>
            <person name="Brannstrom I.O."/>
            <person name="Guillou S."/>
            <person name="Cros-Aarteil S."/>
            <person name="Calhoun S."/>
            <person name="Kuo A."/>
            <person name="Mondo S."/>
            <person name="Pangilinan J."/>
            <person name="Riley R."/>
            <person name="Labutti K."/>
            <person name="Andreopoulos B."/>
            <person name="Lipzen A."/>
            <person name="Chen C."/>
            <person name="Yanf M."/>
            <person name="Daum C."/>
            <person name="Ng V."/>
            <person name="Clum A."/>
            <person name="Steindorff A."/>
            <person name="Ohm R."/>
            <person name="Martin F."/>
            <person name="Silar P."/>
            <person name="Natvig D."/>
            <person name="Lalanne C."/>
            <person name="Gautier V."/>
            <person name="Ament-Velasquez S.L."/>
            <person name="Kruys A."/>
            <person name="Hutchinson M.I."/>
            <person name="Powell A.J."/>
            <person name="Barry K."/>
            <person name="Miller A.N."/>
            <person name="Grigoriev I.V."/>
            <person name="Debuchy R."/>
            <person name="Gladieux P."/>
            <person name="Thoren M.H."/>
            <person name="Johannesson H."/>
        </authorList>
    </citation>
    <scope>NUCLEOTIDE SEQUENCE</scope>
    <source>
        <strain evidence="2">CBS 118394</strain>
    </source>
</reference>
<proteinExistence type="predicted"/>
<evidence type="ECO:0000256" key="1">
    <source>
        <dbReference type="SAM" id="MobiDB-lite"/>
    </source>
</evidence>
<name>A0AAE0M7M1_9PEZI</name>
<dbReference type="Gene3D" id="2.30.280.10">
    <property type="entry name" value="SRA-YDG"/>
    <property type="match status" value="1"/>
</dbReference>
<protein>
    <submittedName>
        <fullName evidence="2">Uncharacterized protein</fullName>
    </submittedName>
</protein>
<evidence type="ECO:0000313" key="3">
    <source>
        <dbReference type="Proteomes" id="UP001283341"/>
    </source>
</evidence>
<comment type="caution">
    <text evidence="2">The sequence shown here is derived from an EMBL/GenBank/DDBJ whole genome shotgun (WGS) entry which is preliminary data.</text>
</comment>
<sequence length="530" mass="59702">MMLHHHHDHNKFPAVFKRPAVPSEPDNDHKHGGWMRKAFHKGVQKALHHRRRASASYSMKSDDQHELVEMRKFSVTSISESQIPNVITHRARYDGSSSIGSSPAPSRSEAQLSTRPLTPARSLPTSASDTAFPLYRSIVTSTRAISFDVKTLLWLSNTIRTSISSSGLFGSASDSLLLFLERALAEEALPNPSIDFDTIKLAHLDKLVAEMNDCAKRGMMTANSARALGYAAQAAKLQRMWRARYRAQYFMIDETRTYDMITHGGLKDGNLEFVVGQWWLNMACAYRDGFVANERERPTIREQDEHSVLPLLTGKEELIGDGRTKYIREGKLGHVHVSLLSKTGKRIHVLRGFRLKSNYAPSAGVRYDGLWKVKSHSHKLDVNSEVYKLELVLERVLDRGVSAWAGVLAIPLPSQLDEWALYEKYETEKIRQATSEQQAFQWKMENEQERIDREQWRRVREFRNSVGSTHTVIHQIQNQGQGQTPTGKLLLAALDTPSSTAVVDKRFSSMAVTGSGTGMMGKDSISLIYG</sequence>
<reference evidence="2" key="1">
    <citation type="journal article" date="2023" name="Mol. Phylogenet. Evol.">
        <title>Genome-scale phylogeny and comparative genomics of the fungal order Sordariales.</title>
        <authorList>
            <person name="Hensen N."/>
            <person name="Bonometti L."/>
            <person name="Westerberg I."/>
            <person name="Brannstrom I.O."/>
            <person name="Guillou S."/>
            <person name="Cros-Aarteil S."/>
            <person name="Calhoun S."/>
            <person name="Haridas S."/>
            <person name="Kuo A."/>
            <person name="Mondo S."/>
            <person name="Pangilinan J."/>
            <person name="Riley R."/>
            <person name="LaButti K."/>
            <person name="Andreopoulos B."/>
            <person name="Lipzen A."/>
            <person name="Chen C."/>
            <person name="Yan M."/>
            <person name="Daum C."/>
            <person name="Ng V."/>
            <person name="Clum A."/>
            <person name="Steindorff A."/>
            <person name="Ohm R.A."/>
            <person name="Martin F."/>
            <person name="Silar P."/>
            <person name="Natvig D.O."/>
            <person name="Lalanne C."/>
            <person name="Gautier V."/>
            <person name="Ament-Velasquez S.L."/>
            <person name="Kruys A."/>
            <person name="Hutchinson M.I."/>
            <person name="Powell A.J."/>
            <person name="Barry K."/>
            <person name="Miller A.N."/>
            <person name="Grigoriev I.V."/>
            <person name="Debuchy R."/>
            <person name="Gladieux P."/>
            <person name="Hiltunen Thoren M."/>
            <person name="Johannesson H."/>
        </authorList>
    </citation>
    <scope>NUCLEOTIDE SEQUENCE</scope>
    <source>
        <strain evidence="2">CBS 118394</strain>
    </source>
</reference>
<dbReference type="SUPFAM" id="SSF88697">
    <property type="entry name" value="PUA domain-like"/>
    <property type="match status" value="1"/>
</dbReference>
<feature type="region of interest" description="Disordered" evidence="1">
    <location>
        <begin position="94"/>
        <end position="124"/>
    </location>
</feature>
<dbReference type="Proteomes" id="UP001283341">
    <property type="component" value="Unassembled WGS sequence"/>
</dbReference>
<dbReference type="InterPro" id="IPR036987">
    <property type="entry name" value="SRA-YDG_sf"/>
</dbReference>